<dbReference type="Proteomes" id="UP000625316">
    <property type="component" value="Unassembled WGS sequence"/>
</dbReference>
<dbReference type="InterPro" id="IPR035959">
    <property type="entry name" value="RutC-like_sf"/>
</dbReference>
<accession>A0A928VWG6</accession>
<evidence type="ECO:0000313" key="1">
    <source>
        <dbReference type="EMBL" id="MBE9033434.1"/>
    </source>
</evidence>
<dbReference type="PANTHER" id="PTHR43857">
    <property type="entry name" value="BLR7761 PROTEIN"/>
    <property type="match status" value="1"/>
</dbReference>
<reference evidence="1" key="1">
    <citation type="submission" date="2020-10" db="EMBL/GenBank/DDBJ databases">
        <authorList>
            <person name="Castelo-Branco R."/>
            <person name="Eusebio N."/>
            <person name="Adriana R."/>
            <person name="Vieira A."/>
            <person name="Brugerolle De Fraissinette N."/>
            <person name="Rezende De Castro R."/>
            <person name="Schneider M.P."/>
            <person name="Vasconcelos V."/>
            <person name="Leao P.N."/>
        </authorList>
    </citation>
    <scope>NUCLEOTIDE SEQUENCE</scope>
    <source>
        <strain evidence="1">LEGE 11480</strain>
    </source>
</reference>
<feature type="non-terminal residue" evidence="1">
    <location>
        <position position="1"/>
    </location>
</feature>
<dbReference type="EMBL" id="JADEXQ010000200">
    <property type="protein sequence ID" value="MBE9033434.1"/>
    <property type="molecule type" value="Genomic_DNA"/>
</dbReference>
<sequence length="69" mass="7833">ALQEAGSSLEQIVRVHYIFPDRQDFAPCWPICKKYLGPARPAATMFIAGLFDEKMKLKIEVTARIHLTT</sequence>
<gene>
    <name evidence="1" type="ORF">IQ266_27260</name>
</gene>
<dbReference type="SUPFAM" id="SSF55298">
    <property type="entry name" value="YjgF-like"/>
    <property type="match status" value="1"/>
</dbReference>
<keyword evidence="2" id="KW-1185">Reference proteome</keyword>
<name>A0A928VWG6_9CYAN</name>
<comment type="caution">
    <text evidence="1">The sequence shown here is derived from an EMBL/GenBank/DDBJ whole genome shotgun (WGS) entry which is preliminary data.</text>
</comment>
<dbReference type="RefSeq" id="WP_264328237.1">
    <property type="nucleotide sequence ID" value="NZ_JADEXQ010000200.1"/>
</dbReference>
<dbReference type="AlphaFoldDB" id="A0A928VWG6"/>
<evidence type="ECO:0000313" key="2">
    <source>
        <dbReference type="Proteomes" id="UP000625316"/>
    </source>
</evidence>
<proteinExistence type="predicted"/>
<organism evidence="1 2">
    <name type="scientific">Romeriopsis navalis LEGE 11480</name>
    <dbReference type="NCBI Taxonomy" id="2777977"/>
    <lineage>
        <taxon>Bacteria</taxon>
        <taxon>Bacillati</taxon>
        <taxon>Cyanobacteriota</taxon>
        <taxon>Cyanophyceae</taxon>
        <taxon>Leptolyngbyales</taxon>
        <taxon>Leptolyngbyaceae</taxon>
        <taxon>Romeriopsis</taxon>
        <taxon>Romeriopsis navalis</taxon>
    </lineage>
</organism>
<dbReference type="PANTHER" id="PTHR43857:SF1">
    <property type="entry name" value="YJGH FAMILY PROTEIN"/>
    <property type="match status" value="1"/>
</dbReference>
<dbReference type="Gene3D" id="3.30.1330.40">
    <property type="entry name" value="RutC-like"/>
    <property type="match status" value="1"/>
</dbReference>
<protein>
    <submittedName>
        <fullName evidence="1">RidA family protein</fullName>
    </submittedName>
</protein>